<evidence type="ECO:0000313" key="2">
    <source>
        <dbReference type="Proteomes" id="UP001348817"/>
    </source>
</evidence>
<sequence>MSETSVSGKLAREVEYSDVFNEANYRSFAFTEEEAQDLSDDVAYVIKDKDNRTERVDLDNSRSQEKREGYISDRASFQAQLEANLQRISDPATPAKQVAELEHKNHNLRYQIGQIDRRLAVREQGYNFLRALMRGKMMREEKEALELGMRDYLTNYVAAGKIGPCSVSFLGEVYEYSE</sequence>
<dbReference type="Proteomes" id="UP001348817">
    <property type="component" value="Chromosome"/>
</dbReference>
<reference evidence="1 2" key="1">
    <citation type="submission" date="2021-12" db="EMBL/GenBank/DDBJ databases">
        <title>Genome sequencing of bacteria with rrn-lacking chromosome and rrn-plasmid.</title>
        <authorList>
            <person name="Anda M."/>
            <person name="Iwasaki W."/>
        </authorList>
    </citation>
    <scope>NUCLEOTIDE SEQUENCE [LARGE SCALE GENOMIC DNA]</scope>
    <source>
        <strain evidence="1 2">DSM 100852</strain>
    </source>
</reference>
<name>A0AAU9DGY7_9BACT</name>
<evidence type="ECO:0000313" key="1">
    <source>
        <dbReference type="EMBL" id="BDD10315.1"/>
    </source>
</evidence>
<dbReference type="EMBL" id="AP025314">
    <property type="protein sequence ID" value="BDD10315.1"/>
    <property type="molecule type" value="Genomic_DNA"/>
</dbReference>
<proteinExistence type="predicted"/>
<gene>
    <name evidence="1" type="ORF">FUAX_27470</name>
</gene>
<accession>A0AAU9DGY7</accession>
<dbReference type="KEGG" id="fax:FUAX_27470"/>
<protein>
    <submittedName>
        <fullName evidence="1">Uncharacterized protein</fullName>
    </submittedName>
</protein>
<keyword evidence="2" id="KW-1185">Reference proteome</keyword>
<dbReference type="RefSeq" id="WP_338391881.1">
    <property type="nucleotide sequence ID" value="NZ_AP025314.1"/>
</dbReference>
<dbReference type="AlphaFoldDB" id="A0AAU9DGY7"/>
<organism evidence="1 2">
    <name type="scientific">Fulvitalea axinellae</name>
    <dbReference type="NCBI Taxonomy" id="1182444"/>
    <lineage>
        <taxon>Bacteria</taxon>
        <taxon>Pseudomonadati</taxon>
        <taxon>Bacteroidota</taxon>
        <taxon>Cytophagia</taxon>
        <taxon>Cytophagales</taxon>
        <taxon>Persicobacteraceae</taxon>
        <taxon>Fulvitalea</taxon>
    </lineage>
</organism>